<protein>
    <submittedName>
        <fullName evidence="3">Serine/arginine repetitive matrix protein 2-like isoform X1</fullName>
    </submittedName>
</protein>
<feature type="compositionally biased region" description="Low complexity" evidence="1">
    <location>
        <begin position="186"/>
        <end position="198"/>
    </location>
</feature>
<keyword evidence="2" id="KW-1185">Reference proteome</keyword>
<evidence type="ECO:0000313" key="2">
    <source>
        <dbReference type="Proteomes" id="UP000186698"/>
    </source>
</evidence>
<feature type="compositionally biased region" description="Basic and acidic residues" evidence="1">
    <location>
        <begin position="154"/>
        <end position="167"/>
    </location>
</feature>
<reference evidence="2" key="1">
    <citation type="submission" date="2024-06" db="UniProtKB">
        <authorList>
            <consortium name="RefSeq"/>
        </authorList>
    </citation>
    <scope>NUCLEOTIDE SEQUENCE [LARGE SCALE GENOMIC DNA]</scope>
    <source>
        <strain evidence="2">J_2021</strain>
    </source>
</reference>
<dbReference type="KEGG" id="xla:121393081"/>
<evidence type="ECO:0000256" key="1">
    <source>
        <dbReference type="SAM" id="MobiDB-lite"/>
    </source>
</evidence>
<dbReference type="RefSeq" id="XP_041439588.1">
    <property type="nucleotide sequence ID" value="XM_041583654.1"/>
</dbReference>
<accession>A0A8J1MDF2</accession>
<reference evidence="3" key="2">
    <citation type="submission" date="2025-08" db="UniProtKB">
        <authorList>
            <consortium name="RefSeq"/>
        </authorList>
    </citation>
    <scope>IDENTIFICATION</scope>
    <source>
        <strain evidence="3">J_2021</strain>
        <tissue evidence="3">Erythrocytes</tissue>
    </source>
</reference>
<feature type="compositionally biased region" description="Basic residues" evidence="1">
    <location>
        <begin position="101"/>
        <end position="127"/>
    </location>
</feature>
<name>A0A8J1MDF2_XENLA</name>
<proteinExistence type="predicted"/>
<sequence length="274" mass="29449">MLTGPVVEESILGVAGEDAAATGPRQGTRGEREVHRSTPEAGCRAGSRGQGPHGDSEGSEASPDARPVRARSTIGTAPGRRSPRGAASSRAGSRDTCREWRCRRRDRSRSRSRSRRRCSGGSSRRRRVECSPIRERFISSGCLSPTRNPGRRGASIDRNRATRESRSRSRQHGRSRERDTDRDTAGRSAAQQQGASRGPGVGTFLATGTNGGRGRPSFPGASVAARDVRLGELVRSSVAESTWTSYVQEIKLAEQQVCALLKQLLKIIGHGLGP</sequence>
<feature type="region of interest" description="Disordered" evidence="1">
    <location>
        <begin position="1"/>
        <end position="128"/>
    </location>
</feature>
<feature type="compositionally biased region" description="Basic and acidic residues" evidence="1">
    <location>
        <begin position="28"/>
        <end position="38"/>
    </location>
</feature>
<dbReference type="GeneID" id="121393081"/>
<dbReference type="AlphaFoldDB" id="A0A8J1MDF2"/>
<feature type="compositionally biased region" description="Low complexity" evidence="1">
    <location>
        <begin position="77"/>
        <end position="91"/>
    </location>
</feature>
<feature type="region of interest" description="Disordered" evidence="1">
    <location>
        <begin position="140"/>
        <end position="220"/>
    </location>
</feature>
<gene>
    <name evidence="3" type="primary">LOC121393081</name>
</gene>
<feature type="compositionally biased region" description="Basic and acidic residues" evidence="1">
    <location>
        <begin position="174"/>
        <end position="185"/>
    </location>
</feature>
<dbReference type="Proteomes" id="UP000186698">
    <property type="component" value="Chromosome 2S"/>
</dbReference>
<evidence type="ECO:0000313" key="3">
    <source>
        <dbReference type="RefSeq" id="XP_041439588.1"/>
    </source>
</evidence>
<organism evidence="2 3">
    <name type="scientific">Xenopus laevis</name>
    <name type="common">African clawed frog</name>
    <dbReference type="NCBI Taxonomy" id="8355"/>
    <lineage>
        <taxon>Eukaryota</taxon>
        <taxon>Metazoa</taxon>
        <taxon>Chordata</taxon>
        <taxon>Craniata</taxon>
        <taxon>Vertebrata</taxon>
        <taxon>Euteleostomi</taxon>
        <taxon>Amphibia</taxon>
        <taxon>Batrachia</taxon>
        <taxon>Anura</taxon>
        <taxon>Pipoidea</taxon>
        <taxon>Pipidae</taxon>
        <taxon>Xenopodinae</taxon>
        <taxon>Xenopus</taxon>
        <taxon>Xenopus</taxon>
    </lineage>
</organism>